<sequence>MVLRSTFSQKTIFFKVAFLPFLLILLSLAVPLLAYAAQRDSCFIQHLCLTTIEDNRSAQLLVRNNFDIPIRVSVNMTGRNVAPSKALNNIPLLPGETKEVFHIKAKRGKSWRYTWTSELHPGLSEVQHNEDIRYDLPFSSKKTFPISQGPNGSFSHYGVNKNAIDWAMPIGTKILAAREGMVIGYRENARAGGPLAKFKSEQNYIWIQHNDRTIGQYLHLKENGVTVEVGDYVERGQLIGYSGNTGYSAAPHLHFHVSGSQEQGQAFRTFPILFKTKKSSAKTK</sequence>
<evidence type="ECO:0000313" key="3">
    <source>
        <dbReference type="Proteomes" id="UP001597294"/>
    </source>
</evidence>
<gene>
    <name evidence="2" type="ORF">ACFSKO_20555</name>
</gene>
<organism evidence="2 3">
    <name type="scientific">Kiloniella antarctica</name>
    <dbReference type="NCBI Taxonomy" id="1550907"/>
    <lineage>
        <taxon>Bacteria</taxon>
        <taxon>Pseudomonadati</taxon>
        <taxon>Pseudomonadota</taxon>
        <taxon>Alphaproteobacteria</taxon>
        <taxon>Rhodospirillales</taxon>
        <taxon>Kiloniellaceae</taxon>
        <taxon>Kiloniella</taxon>
    </lineage>
</organism>
<dbReference type="RefSeq" id="WP_380255227.1">
    <property type="nucleotide sequence ID" value="NZ_JBHUII010000013.1"/>
</dbReference>
<dbReference type="EC" id="3.4.24.-" evidence="2"/>
<name>A0ABW5BR78_9PROT</name>
<keyword evidence="2" id="KW-0378">Hydrolase</keyword>
<dbReference type="InterPro" id="IPR011055">
    <property type="entry name" value="Dup_hybrid_motif"/>
</dbReference>
<protein>
    <submittedName>
        <fullName evidence="2">M23 family metallopeptidase</fullName>
        <ecNumber evidence="2">3.4.24.-</ecNumber>
    </submittedName>
</protein>
<proteinExistence type="predicted"/>
<comment type="caution">
    <text evidence="2">The sequence shown here is derived from an EMBL/GenBank/DDBJ whole genome shotgun (WGS) entry which is preliminary data.</text>
</comment>
<dbReference type="InterPro" id="IPR050570">
    <property type="entry name" value="Cell_wall_metabolism_enzyme"/>
</dbReference>
<dbReference type="EMBL" id="JBHUII010000013">
    <property type="protein sequence ID" value="MFD2208016.1"/>
    <property type="molecule type" value="Genomic_DNA"/>
</dbReference>
<evidence type="ECO:0000313" key="2">
    <source>
        <dbReference type="EMBL" id="MFD2208016.1"/>
    </source>
</evidence>
<dbReference type="CDD" id="cd12797">
    <property type="entry name" value="M23_peptidase"/>
    <property type="match status" value="1"/>
</dbReference>
<dbReference type="SUPFAM" id="SSF51261">
    <property type="entry name" value="Duplicated hybrid motif"/>
    <property type="match status" value="1"/>
</dbReference>
<dbReference type="Gene3D" id="2.70.70.10">
    <property type="entry name" value="Glucose Permease (Domain IIA)"/>
    <property type="match status" value="1"/>
</dbReference>
<dbReference type="Pfam" id="PF01551">
    <property type="entry name" value="Peptidase_M23"/>
    <property type="match status" value="1"/>
</dbReference>
<dbReference type="PANTHER" id="PTHR21666:SF270">
    <property type="entry name" value="MUREIN HYDROLASE ACTIVATOR ENVC"/>
    <property type="match status" value="1"/>
</dbReference>
<keyword evidence="3" id="KW-1185">Reference proteome</keyword>
<feature type="domain" description="M23ase beta-sheet core" evidence="1">
    <location>
        <begin position="161"/>
        <end position="259"/>
    </location>
</feature>
<dbReference type="Proteomes" id="UP001597294">
    <property type="component" value="Unassembled WGS sequence"/>
</dbReference>
<evidence type="ECO:0000259" key="1">
    <source>
        <dbReference type="Pfam" id="PF01551"/>
    </source>
</evidence>
<reference evidence="3" key="1">
    <citation type="journal article" date="2019" name="Int. J. Syst. Evol. Microbiol.">
        <title>The Global Catalogue of Microorganisms (GCM) 10K type strain sequencing project: providing services to taxonomists for standard genome sequencing and annotation.</title>
        <authorList>
            <consortium name="The Broad Institute Genomics Platform"/>
            <consortium name="The Broad Institute Genome Sequencing Center for Infectious Disease"/>
            <person name="Wu L."/>
            <person name="Ma J."/>
        </authorList>
    </citation>
    <scope>NUCLEOTIDE SEQUENCE [LARGE SCALE GENOMIC DNA]</scope>
    <source>
        <strain evidence="3">CGMCC 4.7192</strain>
    </source>
</reference>
<dbReference type="InterPro" id="IPR016047">
    <property type="entry name" value="M23ase_b-sheet_dom"/>
</dbReference>
<accession>A0ABW5BR78</accession>
<dbReference type="GO" id="GO:0016787">
    <property type="term" value="F:hydrolase activity"/>
    <property type="evidence" value="ECO:0007669"/>
    <property type="project" value="UniProtKB-KW"/>
</dbReference>
<dbReference type="PANTHER" id="PTHR21666">
    <property type="entry name" value="PEPTIDASE-RELATED"/>
    <property type="match status" value="1"/>
</dbReference>